<evidence type="ECO:0000313" key="2">
    <source>
        <dbReference type="EMBL" id="QHU11445.1"/>
    </source>
</evidence>
<name>A0A6C0K060_9ZZZZ</name>
<dbReference type="AlphaFoldDB" id="A0A6C0K060"/>
<dbReference type="InterPro" id="IPR024416">
    <property type="entry name" value="DUF2738"/>
</dbReference>
<evidence type="ECO:0000256" key="1">
    <source>
        <dbReference type="SAM" id="MobiDB-lite"/>
    </source>
</evidence>
<dbReference type="EMBL" id="MN740785">
    <property type="protein sequence ID" value="QHU11445.1"/>
    <property type="molecule type" value="Genomic_DNA"/>
</dbReference>
<dbReference type="Pfam" id="PF10927">
    <property type="entry name" value="DUF2738"/>
    <property type="match status" value="1"/>
</dbReference>
<accession>A0A6C0K060</accession>
<sequence length="262" mass="29955">MFDTQLSDFQNFDYDSVIFYKPETINLSDSQNVFRKIKICVKNRDGTFGDLVFSAPKNLFSFGIQELRDSHGCVSGYIMPISLWRKKEPTPEETNFIRVLQDIIDMSHDQVHKYISEDVDTKRFSPLSFKKTDESLGEEKKSPILYTKLIYNKKDQKISTLFIDENSNLEVSPVGILNKKCYVTGAIKIESIFLGDKVTLQIKLYEAIVRVMKQGKRLLNNDMRRKRSDAPLVPVLQPLNVATASSSSTPPPSEQNENAEEI</sequence>
<reference evidence="2" key="1">
    <citation type="journal article" date="2020" name="Nature">
        <title>Giant virus diversity and host interactions through global metagenomics.</title>
        <authorList>
            <person name="Schulz F."/>
            <person name="Roux S."/>
            <person name="Paez-Espino D."/>
            <person name="Jungbluth S."/>
            <person name="Walsh D.A."/>
            <person name="Denef V.J."/>
            <person name="McMahon K.D."/>
            <person name="Konstantinidis K.T."/>
            <person name="Eloe-Fadrosh E.A."/>
            <person name="Kyrpides N.C."/>
            <person name="Woyke T."/>
        </authorList>
    </citation>
    <scope>NUCLEOTIDE SEQUENCE</scope>
    <source>
        <strain evidence="2">GVMAG-S-1101169-75</strain>
    </source>
</reference>
<proteinExistence type="predicted"/>
<feature type="region of interest" description="Disordered" evidence="1">
    <location>
        <begin position="241"/>
        <end position="262"/>
    </location>
</feature>
<organism evidence="2">
    <name type="scientific">viral metagenome</name>
    <dbReference type="NCBI Taxonomy" id="1070528"/>
    <lineage>
        <taxon>unclassified sequences</taxon>
        <taxon>metagenomes</taxon>
        <taxon>organismal metagenomes</taxon>
    </lineage>
</organism>
<protein>
    <submittedName>
        <fullName evidence="2">Uncharacterized protein</fullName>
    </submittedName>
</protein>